<gene>
    <name evidence="2" type="ORF">BES08_07175</name>
</gene>
<keyword evidence="1" id="KW-0472">Membrane</keyword>
<sequence>MGVRLMFPSLSAIKWQIITGAAGLALLGVGGAWVAAQFENRSLAKRNGELTDLVDNPKTGLRVVLASERANRATVEAGLERQNAALSGQAADTAARLASTSAALAAAQQRTRAAEKQVAVLMATPIKGNTAAERFADVDALILEDLQ</sequence>
<feature type="transmembrane region" description="Helical" evidence="1">
    <location>
        <begin position="15"/>
        <end position="36"/>
    </location>
</feature>
<protein>
    <submittedName>
        <fullName evidence="2">Uncharacterized protein</fullName>
    </submittedName>
</protein>
<accession>A0A1D8A330</accession>
<organism evidence="2 3">
    <name type="scientific">Novosphingobium resinovorum</name>
    <dbReference type="NCBI Taxonomy" id="158500"/>
    <lineage>
        <taxon>Bacteria</taxon>
        <taxon>Pseudomonadati</taxon>
        <taxon>Pseudomonadota</taxon>
        <taxon>Alphaproteobacteria</taxon>
        <taxon>Sphingomonadales</taxon>
        <taxon>Sphingomonadaceae</taxon>
        <taxon>Novosphingobium</taxon>
    </lineage>
</organism>
<evidence type="ECO:0000313" key="3">
    <source>
        <dbReference type="Proteomes" id="UP000094626"/>
    </source>
</evidence>
<keyword evidence="3" id="KW-1185">Reference proteome</keyword>
<keyword evidence="1" id="KW-0812">Transmembrane</keyword>
<evidence type="ECO:0000256" key="1">
    <source>
        <dbReference type="SAM" id="Phobius"/>
    </source>
</evidence>
<dbReference type="KEGG" id="nre:BES08_07175"/>
<proteinExistence type="predicted"/>
<name>A0A1D8A330_9SPHN</name>
<reference evidence="3" key="1">
    <citation type="journal article" date="2017" name="J. Biotechnol.">
        <title>Complete genome sequence of Novosphingobium resinovorum SA1, a versatile xenobiotic-degrading bacterium capable of utilizing sulfanilic acid.</title>
        <authorList>
            <person name="Hegedus B."/>
            <person name="Kos P.B."/>
            <person name="Balint B."/>
            <person name="Maroti G."/>
            <person name="Gan H.M."/>
            <person name="Perei K."/>
            <person name="Rakhely G."/>
        </authorList>
    </citation>
    <scope>NUCLEOTIDE SEQUENCE [LARGE SCALE GENOMIC DNA]</scope>
    <source>
        <strain evidence="3">SA1</strain>
    </source>
</reference>
<dbReference type="AlphaFoldDB" id="A0A1D8A330"/>
<dbReference type="Proteomes" id="UP000094626">
    <property type="component" value="Chromosome"/>
</dbReference>
<evidence type="ECO:0000313" key="2">
    <source>
        <dbReference type="EMBL" id="AOR76551.1"/>
    </source>
</evidence>
<dbReference type="EMBL" id="CP017075">
    <property type="protein sequence ID" value="AOR76551.1"/>
    <property type="molecule type" value="Genomic_DNA"/>
</dbReference>
<keyword evidence="1" id="KW-1133">Transmembrane helix</keyword>